<evidence type="ECO:0000313" key="7">
    <source>
        <dbReference type="Proteomes" id="UP000033393"/>
    </source>
</evidence>
<dbReference type="InterPro" id="IPR006584">
    <property type="entry name" value="Cellulose-bd_IV"/>
</dbReference>
<organism evidence="6 7">
    <name type="scientific">Lentzea aerocolonigenes</name>
    <name type="common">Lechevalieria aerocolonigenes</name>
    <name type="synonym">Saccharothrix aerocolonigenes</name>
    <dbReference type="NCBI Taxonomy" id="68170"/>
    <lineage>
        <taxon>Bacteria</taxon>
        <taxon>Bacillati</taxon>
        <taxon>Actinomycetota</taxon>
        <taxon>Actinomycetes</taxon>
        <taxon>Pseudonocardiales</taxon>
        <taxon>Pseudonocardiaceae</taxon>
        <taxon>Lentzea</taxon>
    </lineage>
</organism>
<proteinExistence type="predicted"/>
<feature type="signal peptide" evidence="3">
    <location>
        <begin position="1"/>
        <end position="29"/>
    </location>
</feature>
<dbReference type="CDD" id="cd02182">
    <property type="entry name" value="GH16_Strep_laminarinase_like"/>
    <property type="match status" value="1"/>
</dbReference>
<gene>
    <name evidence="6" type="ORF">UK23_42160</name>
</gene>
<dbReference type="SUPFAM" id="SSF49899">
    <property type="entry name" value="Concanavalin A-like lectins/glucanases"/>
    <property type="match status" value="1"/>
</dbReference>
<keyword evidence="7" id="KW-1185">Reference proteome</keyword>
<dbReference type="STRING" id="68170.GCA_000974445_06370"/>
<name>A0A0F0GJ79_LENAE</name>
<dbReference type="eggNOG" id="COG2273">
    <property type="taxonomic scope" value="Bacteria"/>
</dbReference>
<dbReference type="Proteomes" id="UP000033393">
    <property type="component" value="Unassembled WGS sequence"/>
</dbReference>
<feature type="domain" description="GH16" evidence="5">
    <location>
        <begin position="26"/>
        <end position="310"/>
    </location>
</feature>
<keyword evidence="1 3" id="KW-0732">Signal</keyword>
<dbReference type="RefSeq" id="WP_045317432.1">
    <property type="nucleotide sequence ID" value="NZ_JYJG01000432.1"/>
</dbReference>
<evidence type="ECO:0000256" key="2">
    <source>
        <dbReference type="SAM" id="MobiDB-lite"/>
    </source>
</evidence>
<feature type="region of interest" description="Disordered" evidence="2">
    <location>
        <begin position="309"/>
        <end position="352"/>
    </location>
</feature>
<evidence type="ECO:0000256" key="3">
    <source>
        <dbReference type="SAM" id="SignalP"/>
    </source>
</evidence>
<dbReference type="Gene3D" id="2.60.120.260">
    <property type="entry name" value="Galactose-binding domain-like"/>
    <property type="match status" value="1"/>
</dbReference>
<dbReference type="PANTHER" id="PTHR10963:SF60">
    <property type="entry name" value="GRAM-NEGATIVE BACTERIA-BINDING PROTEIN 1-RELATED"/>
    <property type="match status" value="1"/>
</dbReference>
<dbReference type="PROSITE" id="PS51175">
    <property type="entry name" value="CBM6"/>
    <property type="match status" value="1"/>
</dbReference>
<dbReference type="InterPro" id="IPR000757">
    <property type="entry name" value="Beta-glucanase-like"/>
</dbReference>
<feature type="chain" id="PRO_5039045681" evidence="3">
    <location>
        <begin position="30"/>
        <end position="461"/>
    </location>
</feature>
<dbReference type="PROSITE" id="PS51318">
    <property type="entry name" value="TAT"/>
    <property type="match status" value="1"/>
</dbReference>
<evidence type="ECO:0000256" key="1">
    <source>
        <dbReference type="ARBA" id="ARBA00022729"/>
    </source>
</evidence>
<evidence type="ECO:0000259" key="4">
    <source>
        <dbReference type="PROSITE" id="PS51175"/>
    </source>
</evidence>
<dbReference type="PROSITE" id="PS51762">
    <property type="entry name" value="GH16_2"/>
    <property type="match status" value="1"/>
</dbReference>
<feature type="domain" description="CBM6" evidence="4">
    <location>
        <begin position="333"/>
        <end position="460"/>
    </location>
</feature>
<dbReference type="InterPro" id="IPR005084">
    <property type="entry name" value="CBM6"/>
</dbReference>
<feature type="compositionally biased region" description="Low complexity" evidence="2">
    <location>
        <begin position="315"/>
        <end position="324"/>
    </location>
</feature>
<accession>A0A0F0GJ79</accession>
<evidence type="ECO:0000259" key="5">
    <source>
        <dbReference type="PROSITE" id="PS51762"/>
    </source>
</evidence>
<dbReference type="EMBL" id="JYJG01000432">
    <property type="protein sequence ID" value="KJK36330.1"/>
    <property type="molecule type" value="Genomic_DNA"/>
</dbReference>
<dbReference type="InterPro" id="IPR008979">
    <property type="entry name" value="Galactose-bd-like_sf"/>
</dbReference>
<dbReference type="SUPFAM" id="SSF49785">
    <property type="entry name" value="Galactose-binding domain-like"/>
    <property type="match status" value="1"/>
</dbReference>
<dbReference type="GO" id="GO:0030246">
    <property type="term" value="F:carbohydrate binding"/>
    <property type="evidence" value="ECO:0007669"/>
    <property type="project" value="InterPro"/>
</dbReference>
<dbReference type="InterPro" id="IPR013320">
    <property type="entry name" value="ConA-like_dom_sf"/>
</dbReference>
<sequence length="461" mass="48053">MKPRRRILAATTALLAAVPLAIAAMSANASIPPPAAGWTQVWGDDFNGPNGSLPSSSNWIFDLGHAYPGGPANWGTGEIQNYTNSTQNIKLDGSGNLRITALKDGAGNWTSSRIETQRSNFKPAPGGKLAIEGRIQMPNVTGQAALGYWPAFWALGSPFRGNYWNWPGIGEFDIMENVNGINSVWGVLHCDVAPGGACGEFTGIGNSRACPGASCQSAFHTYRFEWDDAAKTFTWFVDGQQFHQVTQARVGTTVWNQMTSHAGYFVLLNLAIGGAFPDALNPGQPTPVAATQSGHSLVVDYVAVYSAGGGPTTPPTTTTTTTTPPGGGGSAYSELQAESAAERSGGSVGVGDGGSAVNQIGNGGYLKYSRVDFGSGPARQFYARVASGASGGVSGLVEVRLDSRTASPVGTFAVGNTGGWDAWRTIPANISNISGVHDVYVTFTSGQPAPYVSVNWVKFGT</sequence>
<dbReference type="SMART" id="SM00606">
    <property type="entry name" value="CBD_IV"/>
    <property type="match status" value="1"/>
</dbReference>
<reference evidence="6 7" key="1">
    <citation type="submission" date="2015-02" db="EMBL/GenBank/DDBJ databases">
        <authorList>
            <person name="Ju K.-S."/>
            <person name="Doroghazi J.R."/>
            <person name="Metcalf W."/>
        </authorList>
    </citation>
    <scope>NUCLEOTIDE SEQUENCE [LARGE SCALE GENOMIC DNA]</scope>
    <source>
        <strain evidence="6 7">NRRL B-16140</strain>
    </source>
</reference>
<dbReference type="Gene3D" id="2.60.120.200">
    <property type="match status" value="1"/>
</dbReference>
<protein>
    <submittedName>
        <fullName evidence="6">1,3-beta-glucanase</fullName>
    </submittedName>
</protein>
<comment type="caution">
    <text evidence="6">The sequence shown here is derived from an EMBL/GenBank/DDBJ whole genome shotgun (WGS) entry which is preliminary data.</text>
</comment>
<dbReference type="GO" id="GO:0004553">
    <property type="term" value="F:hydrolase activity, hydrolyzing O-glycosyl compounds"/>
    <property type="evidence" value="ECO:0007669"/>
    <property type="project" value="InterPro"/>
</dbReference>
<evidence type="ECO:0000313" key="6">
    <source>
        <dbReference type="EMBL" id="KJK36330.1"/>
    </source>
</evidence>
<dbReference type="Pfam" id="PF03422">
    <property type="entry name" value="CBM_6"/>
    <property type="match status" value="1"/>
</dbReference>
<dbReference type="PANTHER" id="PTHR10963">
    <property type="entry name" value="GLYCOSYL HYDROLASE-RELATED"/>
    <property type="match status" value="1"/>
</dbReference>
<dbReference type="GO" id="GO:0005975">
    <property type="term" value="P:carbohydrate metabolic process"/>
    <property type="evidence" value="ECO:0007669"/>
    <property type="project" value="InterPro"/>
</dbReference>
<dbReference type="OrthoDB" id="9809583at2"/>
<dbReference type="AlphaFoldDB" id="A0A0F0GJ79"/>
<dbReference type="PATRIC" id="fig|68170.10.peg.1535"/>
<dbReference type="InterPro" id="IPR006311">
    <property type="entry name" value="TAT_signal"/>
</dbReference>
<dbReference type="CDD" id="cd04084">
    <property type="entry name" value="CBM6_xylanase-like"/>
    <property type="match status" value="1"/>
</dbReference>
<dbReference type="InterPro" id="IPR050546">
    <property type="entry name" value="Glycosyl_Hydrlase_16"/>
</dbReference>